<keyword evidence="6" id="KW-1278">Translocase</keyword>
<dbReference type="InterPro" id="IPR003593">
    <property type="entry name" value="AAA+_ATPase"/>
</dbReference>
<evidence type="ECO:0000256" key="1">
    <source>
        <dbReference type="ARBA" id="ARBA00004370"/>
    </source>
</evidence>
<keyword evidence="9" id="KW-0139">CF(1)</keyword>
<evidence type="ECO:0000256" key="4">
    <source>
        <dbReference type="ARBA" id="ARBA00022741"/>
    </source>
</evidence>
<dbReference type="EMBL" id="ADNC01000007">
    <property type="protein sequence ID" value="EFF41630.1"/>
    <property type="molecule type" value="Genomic_DNA"/>
</dbReference>
<dbReference type="AlphaFoldDB" id="D4XVM1"/>
<protein>
    <submittedName>
        <fullName evidence="12">ATP synthase F1, beta subunit</fullName>
        <ecNumber evidence="12">3.6.3.14</ecNumber>
    </submittedName>
</protein>
<evidence type="ECO:0000256" key="6">
    <source>
        <dbReference type="ARBA" id="ARBA00022967"/>
    </source>
</evidence>
<dbReference type="SUPFAM" id="SSF50615">
    <property type="entry name" value="N-terminal domain of alpha and beta subunits of F1 ATP synthase"/>
    <property type="match status" value="1"/>
</dbReference>
<proteinExistence type="inferred from homology"/>
<evidence type="ECO:0000256" key="8">
    <source>
        <dbReference type="ARBA" id="ARBA00023136"/>
    </source>
</evidence>
<evidence type="ECO:0000256" key="2">
    <source>
        <dbReference type="ARBA" id="ARBA00008936"/>
    </source>
</evidence>
<dbReference type="GO" id="GO:0045259">
    <property type="term" value="C:proton-transporting ATP synthase complex"/>
    <property type="evidence" value="ECO:0007669"/>
    <property type="project" value="UniProtKB-KW"/>
</dbReference>
<dbReference type="InterPro" id="IPR055190">
    <property type="entry name" value="ATP-synt_VA_C"/>
</dbReference>
<keyword evidence="3" id="KW-0813">Transport</keyword>
<keyword evidence="4" id="KW-0547">Nucleotide-binding</keyword>
<dbReference type="SUPFAM" id="SSF47917">
    <property type="entry name" value="C-terminal domain of alpha and beta subunits of F1 ATP synthase"/>
    <property type="match status" value="1"/>
</dbReference>
<dbReference type="NCBIfam" id="NF045934">
    <property type="entry name" value="MSC_0618_beta"/>
    <property type="match status" value="1"/>
</dbReference>
<dbReference type="EC" id="3.6.3.14" evidence="12"/>
<keyword evidence="5" id="KW-0067">ATP-binding</keyword>
<dbReference type="GO" id="GO:0005524">
    <property type="term" value="F:ATP binding"/>
    <property type="evidence" value="ECO:0007669"/>
    <property type="project" value="UniProtKB-KW"/>
</dbReference>
<feature type="domain" description="AAA+ ATPase" evidence="11">
    <location>
        <begin position="139"/>
        <end position="325"/>
    </location>
</feature>
<evidence type="ECO:0000256" key="9">
    <source>
        <dbReference type="ARBA" id="ARBA00023196"/>
    </source>
</evidence>
<evidence type="ECO:0000313" key="13">
    <source>
        <dbReference type="Proteomes" id="UP000004757"/>
    </source>
</evidence>
<evidence type="ECO:0000256" key="3">
    <source>
        <dbReference type="ARBA" id="ARBA00022448"/>
    </source>
</evidence>
<dbReference type="Pfam" id="PF00006">
    <property type="entry name" value="ATP-synt_ab"/>
    <property type="match status" value="1"/>
</dbReference>
<dbReference type="InterPro" id="IPR050053">
    <property type="entry name" value="ATPase_alpha/beta_chains"/>
</dbReference>
<comment type="similarity">
    <text evidence="2">Belongs to the ATPase alpha/beta chains family.</text>
</comment>
<dbReference type="InterPro" id="IPR024034">
    <property type="entry name" value="ATPase_F1/V1_b/a_C"/>
</dbReference>
<dbReference type="STRING" id="747682.MALL_0558"/>
<dbReference type="Gene3D" id="2.40.10.170">
    <property type="match status" value="1"/>
</dbReference>
<name>D4XVM1_9BACT</name>
<dbReference type="Pfam" id="PF22919">
    <property type="entry name" value="ATP-synt_VA_C"/>
    <property type="match status" value="1"/>
</dbReference>
<dbReference type="GO" id="GO:0016787">
    <property type="term" value="F:hydrolase activity"/>
    <property type="evidence" value="ECO:0007669"/>
    <property type="project" value="UniProtKB-KW"/>
</dbReference>
<accession>D4XVM1</accession>
<keyword evidence="13" id="KW-1185">Reference proteome</keyword>
<dbReference type="Gene3D" id="1.10.1140.10">
    <property type="entry name" value="Bovine Mitochondrial F1-atpase, Atp Synthase Beta Chain, Chain D, domain 3"/>
    <property type="match status" value="1"/>
</dbReference>
<gene>
    <name evidence="12" type="primary">atpD</name>
    <name evidence="12" type="ORF">MALL_0558</name>
</gene>
<reference evidence="12 13" key="1">
    <citation type="submission" date="2010-03" db="EMBL/GenBank/DDBJ databases">
        <authorList>
            <person name="Glass J.I."/>
            <person name="Benders G.A."/>
            <person name="Durkin A.S."/>
            <person name="Farmerie W.G."/>
            <person name="Hlavinka K."/>
            <person name="Hostetler J."/>
            <person name="Jackson J."/>
            <person name="May M.A."/>
            <person name="Miller R.H."/>
            <person name="Paralanov V."/>
            <person name="Radune D."/>
            <person name="Szczypinski B."/>
            <person name="Brown D.R."/>
        </authorList>
    </citation>
    <scope>NUCLEOTIDE SEQUENCE [LARGE SCALE GENOMIC DNA]</scope>
    <source>
        <strain evidence="12 13">A21JP2</strain>
    </source>
</reference>
<keyword evidence="10" id="KW-0066">ATP synthesis</keyword>
<dbReference type="RefSeq" id="WP_005683330.1">
    <property type="nucleotide sequence ID" value="NZ_ADNC01000007.1"/>
</dbReference>
<sequence length="461" mass="51168">MNGIIKSISTDVVKVEFQEEFMPMANHVLTLHKGNTYLLVKNALSKTLVSAIVVYNIAPINVGDEVVNTKKSFMVPVGDAAKGHVYDFTGHAIDTNPIDKGLKHVEMNSIAPKDNIIKVNEEILETGIKVVDFFIPIFKGYKLGIFGGAGVGKTVLMKEIIFNTLKQNNTNSSIFIGSGERSREGIELYQELTDSNLMANSMLFISKMNESPGARMNIVPIGITSAEYLRDVQNENVLLFIDNIYRYIQAGNEASASLGKKPSIGGYQSTLDSDVATIEDRLFANQNGSITSFQTVFLPMDDISDPSAVAIFNHLDSTLVLSRELTSKNIFPAIDPLASSTNIVDEKVLGHEHYEAIIETKRILKKYEELEDVISIFGVDDLDEENKEIVHKALQLQNFFTQNFFMTEHFTKEPGVYVPMQETIKSVVKILQGKYMKQSPEIFSYVGGNSDIPTDVELGLE</sequence>
<dbReference type="InterPro" id="IPR027417">
    <property type="entry name" value="P-loop_NTPase"/>
</dbReference>
<keyword evidence="12" id="KW-0378">Hydrolase</keyword>
<evidence type="ECO:0000259" key="11">
    <source>
        <dbReference type="SMART" id="SM00382"/>
    </source>
</evidence>
<dbReference type="InterPro" id="IPR036121">
    <property type="entry name" value="ATPase_F1/V1/A1_a/bsu_N_sf"/>
</dbReference>
<dbReference type="OrthoDB" id="9801639at2"/>
<dbReference type="InterPro" id="IPR000194">
    <property type="entry name" value="ATPase_F1/V1/A1_a/bsu_nucl-bd"/>
</dbReference>
<evidence type="ECO:0000256" key="5">
    <source>
        <dbReference type="ARBA" id="ARBA00022840"/>
    </source>
</evidence>
<evidence type="ECO:0000256" key="7">
    <source>
        <dbReference type="ARBA" id="ARBA00023065"/>
    </source>
</evidence>
<evidence type="ECO:0000256" key="10">
    <source>
        <dbReference type="ARBA" id="ARBA00023310"/>
    </source>
</evidence>
<keyword evidence="7" id="KW-0406">Ion transport</keyword>
<dbReference type="Gene3D" id="3.40.50.300">
    <property type="entry name" value="P-loop containing nucleotide triphosphate hydrolases"/>
    <property type="match status" value="1"/>
</dbReference>
<dbReference type="PANTHER" id="PTHR15184">
    <property type="entry name" value="ATP SYNTHASE"/>
    <property type="match status" value="1"/>
</dbReference>
<comment type="subcellular location">
    <subcellularLocation>
        <location evidence="1">Membrane</location>
    </subcellularLocation>
</comment>
<dbReference type="SUPFAM" id="SSF52540">
    <property type="entry name" value="P-loop containing nucleoside triphosphate hydrolases"/>
    <property type="match status" value="1"/>
</dbReference>
<evidence type="ECO:0000313" key="12">
    <source>
        <dbReference type="EMBL" id="EFF41630.1"/>
    </source>
</evidence>
<dbReference type="eggNOG" id="COG0055">
    <property type="taxonomic scope" value="Bacteria"/>
</dbReference>
<dbReference type="Proteomes" id="UP000004757">
    <property type="component" value="Unassembled WGS sequence"/>
</dbReference>
<comment type="caution">
    <text evidence="12">The sequence shown here is derived from an EMBL/GenBank/DDBJ whole genome shotgun (WGS) entry which is preliminary data.</text>
</comment>
<dbReference type="PANTHER" id="PTHR15184:SF71">
    <property type="entry name" value="ATP SYNTHASE SUBUNIT BETA, MITOCHONDRIAL"/>
    <property type="match status" value="1"/>
</dbReference>
<dbReference type="SMART" id="SM00382">
    <property type="entry name" value="AAA"/>
    <property type="match status" value="1"/>
</dbReference>
<keyword evidence="8" id="KW-0472">Membrane</keyword>
<dbReference type="GO" id="GO:0046933">
    <property type="term" value="F:proton-transporting ATP synthase activity, rotational mechanism"/>
    <property type="evidence" value="ECO:0007669"/>
    <property type="project" value="TreeGrafter"/>
</dbReference>
<organism evidence="12 13">
    <name type="scientific">Mycoplasmopsis alligatoris A21JP2</name>
    <dbReference type="NCBI Taxonomy" id="747682"/>
    <lineage>
        <taxon>Bacteria</taxon>
        <taxon>Bacillati</taxon>
        <taxon>Mycoplasmatota</taxon>
        <taxon>Mycoplasmoidales</taxon>
        <taxon>Metamycoplasmataceae</taxon>
        <taxon>Mycoplasmopsis</taxon>
    </lineage>
</organism>